<comment type="caution">
    <text evidence="1">The sequence shown here is derived from an EMBL/GenBank/DDBJ whole genome shotgun (WGS) entry which is preliminary data.</text>
</comment>
<dbReference type="AlphaFoldDB" id="A0A4Y2A7Q6"/>
<dbReference type="Proteomes" id="UP000499080">
    <property type="component" value="Unassembled WGS sequence"/>
</dbReference>
<evidence type="ECO:0000313" key="2">
    <source>
        <dbReference type="Proteomes" id="UP000499080"/>
    </source>
</evidence>
<organism evidence="1 2">
    <name type="scientific">Araneus ventricosus</name>
    <name type="common">Orbweaver spider</name>
    <name type="synonym">Epeira ventricosa</name>
    <dbReference type="NCBI Taxonomy" id="182803"/>
    <lineage>
        <taxon>Eukaryota</taxon>
        <taxon>Metazoa</taxon>
        <taxon>Ecdysozoa</taxon>
        <taxon>Arthropoda</taxon>
        <taxon>Chelicerata</taxon>
        <taxon>Arachnida</taxon>
        <taxon>Araneae</taxon>
        <taxon>Araneomorphae</taxon>
        <taxon>Entelegynae</taxon>
        <taxon>Araneoidea</taxon>
        <taxon>Araneidae</taxon>
        <taxon>Araneus</taxon>
    </lineage>
</organism>
<protein>
    <submittedName>
        <fullName evidence="1">Uncharacterized protein</fullName>
    </submittedName>
</protein>
<proteinExistence type="predicted"/>
<sequence length="94" mass="10865">MTRMILEWALPYPNFRSIPVGVRLTHDDNFSVHQAKNTADLQWNRVSNLELCDPKVEETLHWATAAFWRIWILNGGTQDLSVERSRTNNGDIVS</sequence>
<reference evidence="1 2" key="1">
    <citation type="journal article" date="2019" name="Sci. Rep.">
        <title>Orb-weaving spider Araneus ventricosus genome elucidates the spidroin gene catalogue.</title>
        <authorList>
            <person name="Kono N."/>
            <person name="Nakamura H."/>
            <person name="Ohtoshi R."/>
            <person name="Moran D.A.P."/>
            <person name="Shinohara A."/>
            <person name="Yoshida Y."/>
            <person name="Fujiwara M."/>
            <person name="Mori M."/>
            <person name="Tomita M."/>
            <person name="Arakawa K."/>
        </authorList>
    </citation>
    <scope>NUCLEOTIDE SEQUENCE [LARGE SCALE GENOMIC DNA]</scope>
</reference>
<name>A0A4Y2A7Q6_ARAVE</name>
<gene>
    <name evidence="1" type="ORF">AVEN_155096_1</name>
</gene>
<evidence type="ECO:0000313" key="1">
    <source>
        <dbReference type="EMBL" id="GBL75818.1"/>
    </source>
</evidence>
<dbReference type="EMBL" id="BGPR01000008">
    <property type="protein sequence ID" value="GBL75818.1"/>
    <property type="molecule type" value="Genomic_DNA"/>
</dbReference>
<accession>A0A4Y2A7Q6</accession>
<keyword evidence="2" id="KW-1185">Reference proteome</keyword>